<protein>
    <submittedName>
        <fullName evidence="1">Uncharacterized protein</fullName>
    </submittedName>
</protein>
<dbReference type="HOGENOM" id="CLU_2959164_0_0_4"/>
<sequence length="59" mass="6825">MICSDNGGFERKVPSVWDLFAFFGPDVRAVFRPVFLQAPSTLPQPQIDRFARKRELVDR</sequence>
<dbReference type="STRING" id="762967.HMPREF9440_01329"/>
<keyword evidence="2" id="KW-1185">Reference proteome</keyword>
<dbReference type="Proteomes" id="UP000004956">
    <property type="component" value="Unassembled WGS sequence"/>
</dbReference>
<accession>H3KF13</accession>
<comment type="caution">
    <text evidence="1">The sequence shown here is derived from an EMBL/GenBank/DDBJ whole genome shotgun (WGS) entry which is preliminary data.</text>
</comment>
<dbReference type="AlphaFoldDB" id="H3KF13"/>
<evidence type="ECO:0000313" key="2">
    <source>
        <dbReference type="Proteomes" id="UP000004956"/>
    </source>
</evidence>
<proteinExistence type="predicted"/>
<reference evidence="1 2" key="1">
    <citation type="submission" date="2011-11" db="EMBL/GenBank/DDBJ databases">
        <authorList>
            <person name="Weinstock G."/>
            <person name="Sodergren E."/>
            <person name="Clifton S."/>
            <person name="Fulton L."/>
            <person name="Fulton B."/>
            <person name="Courtney L."/>
            <person name="Fronick C."/>
            <person name="Harrison M."/>
            <person name="Strong C."/>
            <person name="Farmer C."/>
            <person name="Delahaunty K."/>
            <person name="Markovic C."/>
            <person name="Hall O."/>
            <person name="Minx P."/>
            <person name="Tomlinson C."/>
            <person name="Mitreva M."/>
            <person name="Hou S."/>
            <person name="Chen J."/>
            <person name="Wollam A."/>
            <person name="Pepin K.H."/>
            <person name="Johnson M."/>
            <person name="Bhonagiri V."/>
            <person name="Zhang X."/>
            <person name="Suruliraj S."/>
            <person name="Warren W."/>
            <person name="Chinwalla A."/>
            <person name="Mardis E.R."/>
            <person name="Wilson R.K."/>
        </authorList>
    </citation>
    <scope>NUCLEOTIDE SEQUENCE [LARGE SCALE GENOMIC DNA]</scope>
    <source>
        <strain evidence="1 2">YIT 11816</strain>
    </source>
</reference>
<organism evidence="1 2">
    <name type="scientific">Sutterella parvirubra YIT 11816</name>
    <dbReference type="NCBI Taxonomy" id="762967"/>
    <lineage>
        <taxon>Bacteria</taxon>
        <taxon>Pseudomonadati</taxon>
        <taxon>Pseudomonadota</taxon>
        <taxon>Betaproteobacteria</taxon>
        <taxon>Burkholderiales</taxon>
        <taxon>Sutterellaceae</taxon>
        <taxon>Sutterella</taxon>
    </lineage>
</organism>
<dbReference type="EMBL" id="AFBQ01000184">
    <property type="protein sequence ID" value="EHY31292.1"/>
    <property type="molecule type" value="Genomic_DNA"/>
</dbReference>
<name>H3KF13_9BURK</name>
<gene>
    <name evidence="1" type="ORF">HMPREF9440_01329</name>
</gene>
<evidence type="ECO:0000313" key="1">
    <source>
        <dbReference type="EMBL" id="EHY31292.1"/>
    </source>
</evidence>